<gene>
    <name evidence="2" type="ORF">C3743_26700</name>
</gene>
<sequence length="110" mass="12746">MRTMRFSRVSGSTNCRFAREKMRRPADTAHDDSFVRKILKRDWQARKSAVRPIRWHRADLPGVGTPQRSVTAVMRPPPRSDFCGRRRRGRCPLSAATHEPAYFNHLSEIA</sequence>
<organism evidence="2 3">
    <name type="scientific">Burkholderia contaminans</name>
    <dbReference type="NCBI Taxonomy" id="488447"/>
    <lineage>
        <taxon>Bacteria</taxon>
        <taxon>Pseudomonadati</taxon>
        <taxon>Pseudomonadota</taxon>
        <taxon>Betaproteobacteria</taxon>
        <taxon>Burkholderiales</taxon>
        <taxon>Burkholderiaceae</taxon>
        <taxon>Burkholderia</taxon>
        <taxon>Burkholderia cepacia complex</taxon>
    </lineage>
</organism>
<evidence type="ECO:0000313" key="3">
    <source>
        <dbReference type="Proteomes" id="UP000238655"/>
    </source>
</evidence>
<dbReference type="Proteomes" id="UP000238655">
    <property type="component" value="Chromosome 1"/>
</dbReference>
<dbReference type="AlphaFoldDB" id="A0A2S5DX35"/>
<evidence type="ECO:0000313" key="2">
    <source>
        <dbReference type="EMBL" id="POZ83661.1"/>
    </source>
</evidence>
<comment type="caution">
    <text evidence="2">The sequence shown here is derived from an EMBL/GenBank/DDBJ whole genome shotgun (WGS) entry which is preliminary data.</text>
</comment>
<evidence type="ECO:0000256" key="1">
    <source>
        <dbReference type="SAM" id="MobiDB-lite"/>
    </source>
</evidence>
<proteinExistence type="predicted"/>
<protein>
    <submittedName>
        <fullName evidence="2">Uncharacterized protein</fullName>
    </submittedName>
</protein>
<dbReference type="EMBL" id="PQVP01000002">
    <property type="protein sequence ID" value="POZ83661.1"/>
    <property type="molecule type" value="Genomic_DNA"/>
</dbReference>
<feature type="region of interest" description="Disordered" evidence="1">
    <location>
        <begin position="59"/>
        <end position="85"/>
    </location>
</feature>
<name>A0A2S5DX35_9BURK</name>
<reference evidence="2 3" key="1">
    <citation type="submission" date="2018-01" db="EMBL/GenBank/DDBJ databases">
        <title>Successful Treatment of Persistent Burkholderia cepacia Bacteremia with Ceftazidime-Avibactam.</title>
        <authorList>
            <person name="Tamma P."/>
            <person name="Fan Y."/>
            <person name="Bergman Y."/>
            <person name="Sick-Samuels A."/>
            <person name="Hsu A."/>
            <person name="Timp W."/>
            <person name="Simner P."/>
        </authorList>
    </citation>
    <scope>NUCLEOTIDE SEQUENCE [LARGE SCALE GENOMIC DNA]</scope>
    <source>
        <strain evidence="2 3">170816</strain>
    </source>
</reference>
<accession>A0A2S5DX35</accession>